<dbReference type="Gene3D" id="1.25.40.20">
    <property type="entry name" value="Ankyrin repeat-containing domain"/>
    <property type="match status" value="1"/>
</dbReference>
<dbReference type="Gene3D" id="3.40.1090.10">
    <property type="entry name" value="Cytosolic phospholipase A2 catalytic domain"/>
    <property type="match status" value="1"/>
</dbReference>
<evidence type="ECO:0000256" key="8">
    <source>
        <dbReference type="PROSITE-ProRule" id="PRU01161"/>
    </source>
</evidence>
<comment type="catalytic activity">
    <reaction evidence="6">
        <text>a 1,2-diacyl-sn-glycero-3-phosphocholine + H2O = a 1-acyl-sn-glycero-3-phosphocholine + a fatty acid + H(+)</text>
        <dbReference type="Rhea" id="RHEA:15801"/>
        <dbReference type="ChEBI" id="CHEBI:15377"/>
        <dbReference type="ChEBI" id="CHEBI:15378"/>
        <dbReference type="ChEBI" id="CHEBI:28868"/>
        <dbReference type="ChEBI" id="CHEBI:57643"/>
        <dbReference type="ChEBI" id="CHEBI:58168"/>
        <dbReference type="EC" id="3.1.1.4"/>
    </reaction>
    <physiologicalReaction direction="left-to-right" evidence="6">
        <dbReference type="Rhea" id="RHEA:15802"/>
    </physiologicalReaction>
</comment>
<sequence>MLNALKSLLTGDIPPNKVIEKNLDLIGNYNVLQRDDSMVLYAPPLEIVGTNNKTKLNYEIVLFRPASENVSSSYSLFRAQTQDEALGRFEAYAQRVPNFVQMVKEMYNVQGLQKICDILTENSSWSIAHLVAHFNLVEYLSNPQVVEMINYPDHIKYMTPFQLAIKSKNIEMVKILISSAKLDHLDYNSSSIFHYAANTSKEMINILASKSTTNLNHCNLDGYTPLHAACISDNPDCVNALLCAGADVNITARHVSNSLQSQPPPSTSTPGCHFNKDYNGIPPPQPETPEQREAIQQVLASTSQIMRGRTSLPNIINQQLKATREQPQLIDTTAEQKGASVMDALLGMFTSKIQAAAKKEISHSDKGTSTQEDEDDVNIIDEDDITMSEEDSDTPVGSGRLLCLDGGGIRGLVLVQMLLEIEQLAQCPISHLFDWIAGTSTGGILTLGIGAGKTMKQCMCLYFRIKEMAFIGSRPYPSDALESVLKENLGEDTVMADIKHPKIMVAAVVADRKPVDLHLFKNYKSASDILGIVTPSTNTQNELIWRVARATGAAPSYFRAFGRFLDGGLIANNPTLDALTEIHEYNMALMSVNRKREAVPVSVVVSLGTGLPPVTALKEIDVFRPDSIWDTAKLAYGISAIGNLLVDQATLADGRVIDRARAWCSMIGVPYFRFNPQLSVDHAMDEKMDDPLINMMWETKAYMYQNRKKVIEMINLLK</sequence>
<dbReference type="PANTHER" id="PTHR24139">
    <property type="entry name" value="CALCIUM-INDEPENDENT PHOSPHOLIPASE A2"/>
    <property type="match status" value="1"/>
</dbReference>
<dbReference type="PROSITE" id="PS50297">
    <property type="entry name" value="ANK_REP_REGION"/>
    <property type="match status" value="1"/>
</dbReference>
<dbReference type="InterPro" id="IPR036770">
    <property type="entry name" value="Ankyrin_rpt-contain_sf"/>
</dbReference>
<organism evidence="10 11">
    <name type="scientific">Clunio marinus</name>
    <dbReference type="NCBI Taxonomy" id="568069"/>
    <lineage>
        <taxon>Eukaryota</taxon>
        <taxon>Metazoa</taxon>
        <taxon>Ecdysozoa</taxon>
        <taxon>Arthropoda</taxon>
        <taxon>Hexapoda</taxon>
        <taxon>Insecta</taxon>
        <taxon>Pterygota</taxon>
        <taxon>Neoptera</taxon>
        <taxon>Endopterygota</taxon>
        <taxon>Diptera</taxon>
        <taxon>Nematocera</taxon>
        <taxon>Chironomoidea</taxon>
        <taxon>Chironomidae</taxon>
        <taxon>Clunio</taxon>
    </lineage>
</organism>
<evidence type="ECO:0000313" key="10">
    <source>
        <dbReference type="EMBL" id="CRL05329.1"/>
    </source>
</evidence>
<evidence type="ECO:0000259" key="9">
    <source>
        <dbReference type="PROSITE" id="PS51635"/>
    </source>
</evidence>
<protein>
    <recommendedName>
        <fullName evidence="1">phospholipase A2</fullName>
        <ecNumber evidence="1">3.1.1.4</ecNumber>
    </recommendedName>
</protein>
<dbReference type="Proteomes" id="UP000183832">
    <property type="component" value="Unassembled WGS sequence"/>
</dbReference>
<dbReference type="InterPro" id="IPR016035">
    <property type="entry name" value="Acyl_Trfase/lysoPLipase"/>
</dbReference>
<dbReference type="AlphaFoldDB" id="A0A1J1J373"/>
<feature type="active site" description="Proton acceptor" evidence="8">
    <location>
        <position position="566"/>
    </location>
</feature>
<dbReference type="Pfam" id="PF12796">
    <property type="entry name" value="Ank_2"/>
    <property type="match status" value="1"/>
</dbReference>
<dbReference type="EC" id="3.1.1.4" evidence="1"/>
<dbReference type="EMBL" id="CVRI01000064">
    <property type="protein sequence ID" value="CRL05329.1"/>
    <property type="molecule type" value="Genomic_DNA"/>
</dbReference>
<evidence type="ECO:0000256" key="7">
    <source>
        <dbReference type="PROSITE-ProRule" id="PRU00023"/>
    </source>
</evidence>
<feature type="domain" description="PNPLA" evidence="9">
    <location>
        <begin position="402"/>
        <end position="579"/>
    </location>
</feature>
<evidence type="ECO:0000256" key="2">
    <source>
        <dbReference type="ARBA" id="ARBA00022737"/>
    </source>
</evidence>
<evidence type="ECO:0000256" key="4">
    <source>
        <dbReference type="ARBA" id="ARBA00023043"/>
    </source>
</evidence>
<name>A0A1J1J373_9DIPT</name>
<dbReference type="SUPFAM" id="SSF48403">
    <property type="entry name" value="Ankyrin repeat"/>
    <property type="match status" value="1"/>
</dbReference>
<gene>
    <name evidence="10" type="primary">putative 85</name>
    <name evidence="10" type="ORF">CLUMA_CG018187</name>
</gene>
<dbReference type="GO" id="GO:2000304">
    <property type="term" value="P:positive regulation of ceramide biosynthetic process"/>
    <property type="evidence" value="ECO:0007669"/>
    <property type="project" value="TreeGrafter"/>
</dbReference>
<keyword evidence="8" id="KW-0442">Lipid degradation</keyword>
<dbReference type="GO" id="GO:0016042">
    <property type="term" value="P:lipid catabolic process"/>
    <property type="evidence" value="ECO:0007669"/>
    <property type="project" value="UniProtKB-UniRule"/>
</dbReference>
<feature type="repeat" description="ANK" evidence="7">
    <location>
        <begin position="221"/>
        <end position="253"/>
    </location>
</feature>
<dbReference type="OrthoDB" id="10021675at2759"/>
<dbReference type="PANTHER" id="PTHR24139:SF34">
    <property type="entry name" value="85_88 KDA CALCIUM-INDEPENDENT PHOSPHOLIPASE A2"/>
    <property type="match status" value="1"/>
</dbReference>
<dbReference type="GO" id="GO:0005739">
    <property type="term" value="C:mitochondrion"/>
    <property type="evidence" value="ECO:0007669"/>
    <property type="project" value="TreeGrafter"/>
</dbReference>
<dbReference type="InterPro" id="IPR002110">
    <property type="entry name" value="Ankyrin_rpt"/>
</dbReference>
<dbReference type="CDD" id="cd07212">
    <property type="entry name" value="Pat_PNPLA9"/>
    <property type="match status" value="1"/>
</dbReference>
<dbReference type="GO" id="GO:0047499">
    <property type="term" value="F:calcium-independent phospholipase A2 activity"/>
    <property type="evidence" value="ECO:0007669"/>
    <property type="project" value="InterPro"/>
</dbReference>
<feature type="active site" description="Nucleophile" evidence="8">
    <location>
        <position position="440"/>
    </location>
</feature>
<dbReference type="PROSITE" id="PS50088">
    <property type="entry name" value="ANK_REPEAT"/>
    <property type="match status" value="1"/>
</dbReference>
<dbReference type="STRING" id="568069.A0A1J1J373"/>
<keyword evidence="5 8" id="KW-0443">Lipid metabolism</keyword>
<dbReference type="GO" id="GO:0052816">
    <property type="term" value="F:long-chain fatty acyl-CoA hydrolase activity"/>
    <property type="evidence" value="ECO:0007669"/>
    <property type="project" value="TreeGrafter"/>
</dbReference>
<keyword evidence="11" id="KW-1185">Reference proteome</keyword>
<reference evidence="10 11" key="1">
    <citation type="submission" date="2015-04" db="EMBL/GenBank/DDBJ databases">
        <authorList>
            <person name="Syromyatnikov M.Y."/>
            <person name="Popov V.N."/>
        </authorList>
    </citation>
    <scope>NUCLEOTIDE SEQUENCE [LARGE SCALE GENOMIC DNA]</scope>
</reference>
<proteinExistence type="predicted"/>
<dbReference type="Pfam" id="PF01734">
    <property type="entry name" value="Patatin"/>
    <property type="match status" value="1"/>
</dbReference>
<evidence type="ECO:0000256" key="1">
    <source>
        <dbReference type="ARBA" id="ARBA00013278"/>
    </source>
</evidence>
<dbReference type="InterPro" id="IPR047148">
    <property type="entry name" value="PLPL9"/>
</dbReference>
<accession>A0A1J1J373</accession>
<feature type="short sequence motif" description="GXGXXG" evidence="8">
    <location>
        <begin position="406"/>
        <end position="411"/>
    </location>
</feature>
<evidence type="ECO:0000256" key="3">
    <source>
        <dbReference type="ARBA" id="ARBA00022801"/>
    </source>
</evidence>
<evidence type="ECO:0000256" key="6">
    <source>
        <dbReference type="ARBA" id="ARBA00023422"/>
    </source>
</evidence>
<dbReference type="SMART" id="SM00248">
    <property type="entry name" value="ANK"/>
    <property type="match status" value="3"/>
</dbReference>
<dbReference type="PROSITE" id="PS51635">
    <property type="entry name" value="PNPLA"/>
    <property type="match status" value="1"/>
</dbReference>
<dbReference type="SUPFAM" id="SSF52151">
    <property type="entry name" value="FabD/lysophospholipase-like"/>
    <property type="match status" value="1"/>
</dbReference>
<feature type="short sequence motif" description="DGA/G" evidence="8">
    <location>
        <begin position="566"/>
        <end position="568"/>
    </location>
</feature>
<keyword evidence="3 8" id="KW-0378">Hydrolase</keyword>
<evidence type="ECO:0000256" key="5">
    <source>
        <dbReference type="ARBA" id="ARBA00023098"/>
    </source>
</evidence>
<keyword evidence="2" id="KW-0677">Repeat</keyword>
<dbReference type="InterPro" id="IPR002641">
    <property type="entry name" value="PNPLA_dom"/>
</dbReference>
<feature type="short sequence motif" description="GXSXG" evidence="8">
    <location>
        <begin position="438"/>
        <end position="442"/>
    </location>
</feature>
<keyword evidence="4 7" id="KW-0040">ANK repeat</keyword>
<evidence type="ECO:0000313" key="11">
    <source>
        <dbReference type="Proteomes" id="UP000183832"/>
    </source>
</evidence>